<comment type="caution">
    <text evidence="1">The sequence shown here is derived from an EMBL/GenBank/DDBJ whole genome shotgun (WGS) entry which is preliminary data.</text>
</comment>
<sequence length="109" mass="12070">MLSIDSGNKSFGHSATFMACGRIEENIPIANKEVYRIPFVWSTSARPHSIVLLEFEGKNAIVSYTGSAFESVGFSSTIGSVAVRIIEEVSRIKAWHPYDNQAIFSDRVK</sequence>
<organism evidence="1 2">
    <name type="scientific">Trema orientale</name>
    <name type="common">Charcoal tree</name>
    <name type="synonym">Celtis orientalis</name>
    <dbReference type="NCBI Taxonomy" id="63057"/>
    <lineage>
        <taxon>Eukaryota</taxon>
        <taxon>Viridiplantae</taxon>
        <taxon>Streptophyta</taxon>
        <taxon>Embryophyta</taxon>
        <taxon>Tracheophyta</taxon>
        <taxon>Spermatophyta</taxon>
        <taxon>Magnoliopsida</taxon>
        <taxon>eudicotyledons</taxon>
        <taxon>Gunneridae</taxon>
        <taxon>Pentapetalae</taxon>
        <taxon>rosids</taxon>
        <taxon>fabids</taxon>
        <taxon>Rosales</taxon>
        <taxon>Cannabaceae</taxon>
        <taxon>Trema</taxon>
    </lineage>
</organism>
<dbReference type="InParanoid" id="A0A2P5FGV6"/>
<dbReference type="AlphaFoldDB" id="A0A2P5FGV6"/>
<reference evidence="2" key="1">
    <citation type="submission" date="2016-06" db="EMBL/GenBank/DDBJ databases">
        <title>Parallel loss of symbiosis genes in relatives of nitrogen-fixing non-legume Parasponia.</title>
        <authorList>
            <person name="Van Velzen R."/>
            <person name="Holmer R."/>
            <person name="Bu F."/>
            <person name="Rutten L."/>
            <person name="Van Zeijl A."/>
            <person name="Liu W."/>
            <person name="Santuari L."/>
            <person name="Cao Q."/>
            <person name="Sharma T."/>
            <person name="Shen D."/>
            <person name="Roswanjaya Y."/>
            <person name="Wardhani T."/>
            <person name="Kalhor M.S."/>
            <person name="Jansen J."/>
            <person name="Van den Hoogen J."/>
            <person name="Gungor B."/>
            <person name="Hartog M."/>
            <person name="Hontelez J."/>
            <person name="Verver J."/>
            <person name="Yang W.-C."/>
            <person name="Schijlen E."/>
            <person name="Repin R."/>
            <person name="Schilthuizen M."/>
            <person name="Schranz E."/>
            <person name="Heidstra R."/>
            <person name="Miyata K."/>
            <person name="Fedorova E."/>
            <person name="Kohlen W."/>
            <person name="Bisseling T."/>
            <person name="Smit S."/>
            <person name="Geurts R."/>
        </authorList>
    </citation>
    <scope>NUCLEOTIDE SEQUENCE [LARGE SCALE GENOMIC DNA]</scope>
    <source>
        <strain evidence="2">cv. RG33-2</strain>
    </source>
</reference>
<evidence type="ECO:0000313" key="1">
    <source>
        <dbReference type="EMBL" id="PON97009.1"/>
    </source>
</evidence>
<gene>
    <name evidence="1" type="ORF">TorRG33x02_073880</name>
</gene>
<protein>
    <submittedName>
        <fullName evidence="1">Uncharacterized protein</fullName>
    </submittedName>
</protein>
<keyword evidence="2" id="KW-1185">Reference proteome</keyword>
<name>A0A2P5FGV6_TREOI</name>
<dbReference type="Proteomes" id="UP000237000">
    <property type="component" value="Unassembled WGS sequence"/>
</dbReference>
<proteinExistence type="predicted"/>
<evidence type="ECO:0000313" key="2">
    <source>
        <dbReference type="Proteomes" id="UP000237000"/>
    </source>
</evidence>
<dbReference type="OrthoDB" id="4540492at2759"/>
<dbReference type="EMBL" id="JXTC01000035">
    <property type="protein sequence ID" value="PON97009.1"/>
    <property type="molecule type" value="Genomic_DNA"/>
</dbReference>
<accession>A0A2P5FGV6</accession>